<protein>
    <submittedName>
        <fullName evidence="2">Uncharacterized protein</fullName>
    </submittedName>
</protein>
<dbReference type="Proteomes" id="UP000887563">
    <property type="component" value="Unplaced"/>
</dbReference>
<dbReference type="WBParaSite" id="Minc3s01746g26024">
    <property type="protein sequence ID" value="Minc3s01746g26024"/>
    <property type="gene ID" value="Minc3s01746g26024"/>
</dbReference>
<dbReference type="AlphaFoldDB" id="A0A914MHP7"/>
<keyword evidence="1" id="KW-1185">Reference proteome</keyword>
<reference evidence="2" key="1">
    <citation type="submission" date="2022-11" db="UniProtKB">
        <authorList>
            <consortium name="WormBaseParasite"/>
        </authorList>
    </citation>
    <scope>IDENTIFICATION</scope>
</reference>
<evidence type="ECO:0000313" key="1">
    <source>
        <dbReference type="Proteomes" id="UP000887563"/>
    </source>
</evidence>
<proteinExistence type="predicted"/>
<evidence type="ECO:0000313" key="2">
    <source>
        <dbReference type="WBParaSite" id="Minc3s01746g26024"/>
    </source>
</evidence>
<organism evidence="1 2">
    <name type="scientific">Meloidogyne incognita</name>
    <name type="common">Southern root-knot nematode worm</name>
    <name type="synonym">Oxyuris incognita</name>
    <dbReference type="NCBI Taxonomy" id="6306"/>
    <lineage>
        <taxon>Eukaryota</taxon>
        <taxon>Metazoa</taxon>
        <taxon>Ecdysozoa</taxon>
        <taxon>Nematoda</taxon>
        <taxon>Chromadorea</taxon>
        <taxon>Rhabditida</taxon>
        <taxon>Tylenchina</taxon>
        <taxon>Tylenchomorpha</taxon>
        <taxon>Tylenchoidea</taxon>
        <taxon>Meloidogynidae</taxon>
        <taxon>Meloidogyninae</taxon>
        <taxon>Meloidogyne</taxon>
        <taxon>Meloidogyne incognita group</taxon>
    </lineage>
</organism>
<name>A0A914MHP7_MELIC</name>
<sequence length="59" mass="7083">MRRLTINGRFWQQRICLYIKDEGLVRIRSRSERLGWASNLARKRFGQPPINPPITPYQK</sequence>
<accession>A0A914MHP7</accession>